<gene>
    <name evidence="3" type="ORF">BOX15_Mlig019159g3</name>
</gene>
<name>A0A267FZC3_9PLAT</name>
<keyword evidence="2" id="KW-1133">Transmembrane helix</keyword>
<reference evidence="3 4" key="1">
    <citation type="submission" date="2017-06" db="EMBL/GenBank/DDBJ databases">
        <title>A platform for efficient transgenesis in Macrostomum lignano, a flatworm model organism for stem cell research.</title>
        <authorList>
            <person name="Berezikov E."/>
        </authorList>
    </citation>
    <scope>NUCLEOTIDE SEQUENCE [LARGE SCALE GENOMIC DNA]</scope>
    <source>
        <strain evidence="3">DV1</strain>
        <tissue evidence="3">Whole organism</tissue>
    </source>
</reference>
<keyword evidence="4" id="KW-1185">Reference proteome</keyword>
<keyword evidence="2" id="KW-0472">Membrane</keyword>
<accession>A0A267FZC3</accession>
<feature type="compositionally biased region" description="Gly residues" evidence="1">
    <location>
        <begin position="68"/>
        <end position="93"/>
    </location>
</feature>
<feature type="non-terminal residue" evidence="3">
    <location>
        <position position="1"/>
    </location>
</feature>
<evidence type="ECO:0000313" key="3">
    <source>
        <dbReference type="EMBL" id="PAA79185.1"/>
    </source>
</evidence>
<feature type="region of interest" description="Disordered" evidence="1">
    <location>
        <begin position="65"/>
        <end position="121"/>
    </location>
</feature>
<comment type="caution">
    <text evidence="3">The sequence shown here is derived from an EMBL/GenBank/DDBJ whole genome shotgun (WGS) entry which is preliminary data.</text>
</comment>
<dbReference type="AlphaFoldDB" id="A0A267FZC3"/>
<evidence type="ECO:0000256" key="1">
    <source>
        <dbReference type="SAM" id="MobiDB-lite"/>
    </source>
</evidence>
<feature type="transmembrane region" description="Helical" evidence="2">
    <location>
        <begin position="45"/>
        <end position="63"/>
    </location>
</feature>
<dbReference type="Proteomes" id="UP000215902">
    <property type="component" value="Unassembled WGS sequence"/>
</dbReference>
<evidence type="ECO:0000256" key="2">
    <source>
        <dbReference type="SAM" id="Phobius"/>
    </source>
</evidence>
<dbReference type="EMBL" id="NIVC01000647">
    <property type="protein sequence ID" value="PAA79185.1"/>
    <property type="molecule type" value="Genomic_DNA"/>
</dbReference>
<keyword evidence="2" id="KW-0812">Transmembrane</keyword>
<feature type="transmembrane region" description="Helical" evidence="2">
    <location>
        <begin position="12"/>
        <end position="33"/>
    </location>
</feature>
<sequence length="121" mass="12161">WQLKRGWRQSYITLGFLFFGFSQAIVLPTILSTRQNRASNCKEMTLAKLTLVLVIAAVMLQMAPAAPSGGGSRGPGGSGGGGGGGGSGPRPGGGGPPPASGGSSAGSEERVRIAIPQLPEK</sequence>
<protein>
    <submittedName>
        <fullName evidence="3">Uncharacterized protein</fullName>
    </submittedName>
</protein>
<evidence type="ECO:0000313" key="4">
    <source>
        <dbReference type="Proteomes" id="UP000215902"/>
    </source>
</evidence>
<organism evidence="3 4">
    <name type="scientific">Macrostomum lignano</name>
    <dbReference type="NCBI Taxonomy" id="282301"/>
    <lineage>
        <taxon>Eukaryota</taxon>
        <taxon>Metazoa</taxon>
        <taxon>Spiralia</taxon>
        <taxon>Lophotrochozoa</taxon>
        <taxon>Platyhelminthes</taxon>
        <taxon>Rhabditophora</taxon>
        <taxon>Macrostomorpha</taxon>
        <taxon>Macrostomida</taxon>
        <taxon>Macrostomidae</taxon>
        <taxon>Macrostomum</taxon>
    </lineage>
</organism>
<proteinExistence type="predicted"/>